<dbReference type="RefSeq" id="WP_004369773.1">
    <property type="nucleotide sequence ID" value="NZ_GL833119.1"/>
</dbReference>
<gene>
    <name evidence="2" type="ORF">HMPREF0663_11618</name>
</gene>
<comment type="caution">
    <text evidence="2">The sequence shown here is derived from an EMBL/GenBank/DDBJ whole genome shotgun (WGS) entry which is preliminary data.</text>
</comment>
<keyword evidence="3" id="KW-1185">Reference proteome</keyword>
<dbReference type="Proteomes" id="UP000005580">
    <property type="component" value="Unassembled WGS sequence"/>
</dbReference>
<feature type="transmembrane region" description="Helical" evidence="1">
    <location>
        <begin position="239"/>
        <end position="259"/>
    </location>
</feature>
<evidence type="ECO:0000313" key="3">
    <source>
        <dbReference type="Proteomes" id="UP000005580"/>
    </source>
</evidence>
<keyword evidence="1" id="KW-0472">Membrane</keyword>
<dbReference type="HOGENOM" id="CLU_1057108_0_0_10"/>
<feature type="transmembrane region" description="Helical" evidence="1">
    <location>
        <begin position="76"/>
        <end position="109"/>
    </location>
</feature>
<evidence type="ECO:0000313" key="2">
    <source>
        <dbReference type="EMBL" id="EFZ36705.1"/>
    </source>
</evidence>
<keyword evidence="1" id="KW-1133">Transmembrane helix</keyword>
<dbReference type="EMBL" id="AEPE02000005">
    <property type="protein sequence ID" value="EFZ36705.1"/>
    <property type="molecule type" value="Genomic_DNA"/>
</dbReference>
<organism evidence="2 3">
    <name type="scientific">Hoylesella oralis ATCC 33269</name>
    <dbReference type="NCBI Taxonomy" id="873533"/>
    <lineage>
        <taxon>Bacteria</taxon>
        <taxon>Pseudomonadati</taxon>
        <taxon>Bacteroidota</taxon>
        <taxon>Bacteroidia</taxon>
        <taxon>Bacteroidales</taxon>
        <taxon>Prevotellaceae</taxon>
        <taxon>Hoylesella</taxon>
    </lineage>
</organism>
<dbReference type="STRING" id="28134.SAMN05444288_1265"/>
<feature type="transmembrane region" description="Helical" evidence="1">
    <location>
        <begin position="6"/>
        <end position="27"/>
    </location>
</feature>
<protein>
    <submittedName>
        <fullName evidence="2">Uncharacterized protein</fullName>
    </submittedName>
</protein>
<feature type="transmembrane region" description="Helical" evidence="1">
    <location>
        <begin position="208"/>
        <end position="232"/>
    </location>
</feature>
<accession>E7RR17</accession>
<dbReference type="AlphaFoldDB" id="E7RR17"/>
<sequence>MTSNTLIVFFAVIIELLIFVTLIYLVWRIISIRRSCIPLPLQGEINKTIVCPYPDSLWIYLKLIFFNPKDMHFRTLFAFIGVLGGSTIHVAIGLIALLITLFICIFKLVRLSWQFNCSKEKFPAIKLSDKGVSLIYEWIRPAEIVYETPWQNITQVFLYRSYAKIISKEHTYYTFYNTSDMEVKNKIAMHFLCHDDIKAITIAEQDKISWILLIVCLLFGPPVGILCMLLFYKSKPRSAHIYLSASFVFLVIALVIYLLNTLI</sequence>
<keyword evidence="1" id="KW-0812">Transmembrane</keyword>
<name>E7RR17_9BACT</name>
<evidence type="ECO:0000256" key="1">
    <source>
        <dbReference type="SAM" id="Phobius"/>
    </source>
</evidence>
<reference evidence="2" key="1">
    <citation type="submission" date="2011-01" db="EMBL/GenBank/DDBJ databases">
        <authorList>
            <person name="Muzny D."/>
            <person name="Qin X."/>
            <person name="Buhay C."/>
            <person name="Dugan-Rocha S."/>
            <person name="Ding Y."/>
            <person name="Chen G."/>
            <person name="Hawes A."/>
            <person name="Holder M."/>
            <person name="Jhangiani S."/>
            <person name="Johnson A."/>
            <person name="Khan Z."/>
            <person name="Li Z."/>
            <person name="Liu W."/>
            <person name="Liu X."/>
            <person name="Perez L."/>
            <person name="Shen H."/>
            <person name="Wang Q."/>
            <person name="Watt J."/>
            <person name="Xi L."/>
            <person name="Xin Y."/>
            <person name="Zhou J."/>
            <person name="Deng J."/>
            <person name="Jiang H."/>
            <person name="Liu Y."/>
            <person name="Qu J."/>
            <person name="Song X.-Z."/>
            <person name="Zhang L."/>
            <person name="Villasana D."/>
            <person name="Johnson A."/>
            <person name="Liu J."/>
            <person name="Liyanage D."/>
            <person name="Lorensuhewa L."/>
            <person name="Robinson T."/>
            <person name="Song A."/>
            <person name="Song B.-B."/>
            <person name="Dinh H."/>
            <person name="Thornton R."/>
            <person name="Coyle M."/>
            <person name="Francisco L."/>
            <person name="Jackson L."/>
            <person name="Javaid M."/>
            <person name="Korchina V."/>
            <person name="Kovar C."/>
            <person name="Mata R."/>
            <person name="Mathew T."/>
            <person name="Ngo R."/>
            <person name="Nguyen L."/>
            <person name="Nguyen N."/>
            <person name="Okwuonu G."/>
            <person name="Ongeri F."/>
            <person name="Pham C."/>
            <person name="Simmons D."/>
            <person name="Wilczek-Boney K."/>
            <person name="Hale W."/>
            <person name="Jakkamsetti A."/>
            <person name="Pham P."/>
            <person name="Ruth R."/>
            <person name="San Lucas F."/>
            <person name="Warren J."/>
            <person name="Zhang J."/>
            <person name="Zhao Z."/>
            <person name="Zhou C."/>
            <person name="Zhu D."/>
            <person name="Lee S."/>
            <person name="Bess C."/>
            <person name="Blankenburg K."/>
            <person name="Forbes L."/>
            <person name="Fu Q."/>
            <person name="Gubbala S."/>
            <person name="Hirani K."/>
            <person name="Jayaseelan J.C."/>
            <person name="Lara F."/>
            <person name="Munidasa M."/>
            <person name="Palculict T."/>
            <person name="Patil S."/>
            <person name="Pu L.-L."/>
            <person name="Saada N."/>
            <person name="Tang L."/>
            <person name="Weissenberger G."/>
            <person name="Zhu Y."/>
            <person name="Hemphill L."/>
            <person name="Shang Y."/>
            <person name="Youmans B."/>
            <person name="Ayvaz T."/>
            <person name="Ross M."/>
            <person name="Santibanez J."/>
            <person name="Aqrawi P."/>
            <person name="Gross S."/>
            <person name="Joshi V."/>
            <person name="Fowler G."/>
            <person name="Nazareth L."/>
            <person name="Reid J."/>
            <person name="Worley K."/>
            <person name="Petrosino J."/>
            <person name="Highlander S."/>
            <person name="Gibbs R."/>
        </authorList>
    </citation>
    <scope>NUCLEOTIDE SEQUENCE [LARGE SCALE GENOMIC DNA]</scope>
    <source>
        <strain evidence="2">ATCC 33269</strain>
    </source>
</reference>
<proteinExistence type="predicted"/>